<keyword evidence="2" id="KW-1185">Reference proteome</keyword>
<sequence>KGYFCGAWGRSPLQSW</sequence>
<dbReference type="Proteomes" id="UP000708208">
    <property type="component" value="Unassembled WGS sequence"/>
</dbReference>
<gene>
    <name evidence="1" type="ORF">AFUS01_LOCUS38319</name>
</gene>
<evidence type="ECO:0000313" key="2">
    <source>
        <dbReference type="Proteomes" id="UP000708208"/>
    </source>
</evidence>
<accession>A0A8J2PLR7</accession>
<dbReference type="AlphaFoldDB" id="A0A8J2PLR7"/>
<protein>
    <submittedName>
        <fullName evidence="1">Uncharacterized protein</fullName>
    </submittedName>
</protein>
<name>A0A8J2PLR7_9HEXA</name>
<evidence type="ECO:0000313" key="1">
    <source>
        <dbReference type="EMBL" id="CAG7828389.1"/>
    </source>
</evidence>
<organism evidence="1 2">
    <name type="scientific">Allacma fusca</name>
    <dbReference type="NCBI Taxonomy" id="39272"/>
    <lineage>
        <taxon>Eukaryota</taxon>
        <taxon>Metazoa</taxon>
        <taxon>Ecdysozoa</taxon>
        <taxon>Arthropoda</taxon>
        <taxon>Hexapoda</taxon>
        <taxon>Collembola</taxon>
        <taxon>Symphypleona</taxon>
        <taxon>Sminthuridae</taxon>
        <taxon>Allacma</taxon>
    </lineage>
</organism>
<feature type="non-terminal residue" evidence="1">
    <location>
        <position position="1"/>
    </location>
</feature>
<proteinExistence type="predicted"/>
<reference evidence="1" key="1">
    <citation type="submission" date="2021-06" db="EMBL/GenBank/DDBJ databases">
        <authorList>
            <person name="Hodson N. C."/>
            <person name="Mongue J. A."/>
            <person name="Jaron S. K."/>
        </authorList>
    </citation>
    <scope>NUCLEOTIDE SEQUENCE</scope>
</reference>
<comment type="caution">
    <text evidence="1">The sequence shown here is derived from an EMBL/GenBank/DDBJ whole genome shotgun (WGS) entry which is preliminary data.</text>
</comment>
<dbReference type="EMBL" id="CAJVCH010547300">
    <property type="protein sequence ID" value="CAG7828389.1"/>
    <property type="molecule type" value="Genomic_DNA"/>
</dbReference>